<dbReference type="RefSeq" id="WP_386812605.1">
    <property type="nucleotide sequence ID" value="NZ_JBHTIH010000004.1"/>
</dbReference>
<protein>
    <submittedName>
        <fullName evidence="4">Outer membrane beta-barrel protein</fullName>
    </submittedName>
</protein>
<proteinExistence type="predicted"/>
<reference evidence="5" key="1">
    <citation type="journal article" date="2019" name="Int. J. Syst. Evol. Microbiol.">
        <title>The Global Catalogue of Microorganisms (GCM) 10K type strain sequencing project: providing services to taxonomists for standard genome sequencing and annotation.</title>
        <authorList>
            <consortium name="The Broad Institute Genomics Platform"/>
            <consortium name="The Broad Institute Genome Sequencing Center for Infectious Disease"/>
            <person name="Wu L."/>
            <person name="Ma J."/>
        </authorList>
    </citation>
    <scope>NUCLEOTIDE SEQUENCE [LARGE SCALE GENOMIC DNA]</scope>
    <source>
        <strain evidence="5">CCUG 55491</strain>
    </source>
</reference>
<gene>
    <name evidence="4" type="ORF">ACFQZQ_09795</name>
</gene>
<dbReference type="SUPFAM" id="SSF56935">
    <property type="entry name" value="Porins"/>
    <property type="match status" value="1"/>
</dbReference>
<dbReference type="InterPro" id="IPR027385">
    <property type="entry name" value="Beta-barrel_OMP"/>
</dbReference>
<keyword evidence="1 2" id="KW-0732">Signal</keyword>
<evidence type="ECO:0000259" key="3">
    <source>
        <dbReference type="Pfam" id="PF13505"/>
    </source>
</evidence>
<dbReference type="EMBL" id="JBHTIH010000004">
    <property type="protein sequence ID" value="MFD0739569.1"/>
    <property type="molecule type" value="Genomic_DNA"/>
</dbReference>
<comment type="caution">
    <text evidence="4">The sequence shown here is derived from an EMBL/GenBank/DDBJ whole genome shotgun (WGS) entry which is preliminary data.</text>
</comment>
<organism evidence="4 5">
    <name type="scientific">Lysobacter koreensis</name>
    <dbReference type="NCBI Taxonomy" id="266122"/>
    <lineage>
        <taxon>Bacteria</taxon>
        <taxon>Pseudomonadati</taxon>
        <taxon>Pseudomonadota</taxon>
        <taxon>Gammaproteobacteria</taxon>
        <taxon>Lysobacterales</taxon>
        <taxon>Lysobacteraceae</taxon>
        <taxon>Lysobacter</taxon>
    </lineage>
</organism>
<dbReference type="Pfam" id="PF13505">
    <property type="entry name" value="OMP_b-brl"/>
    <property type="match status" value="1"/>
</dbReference>
<evidence type="ECO:0000256" key="2">
    <source>
        <dbReference type="SAM" id="SignalP"/>
    </source>
</evidence>
<name>A0ABW2YMD7_9GAMM</name>
<feature type="domain" description="Outer membrane protein beta-barrel" evidence="3">
    <location>
        <begin position="7"/>
        <end position="180"/>
    </location>
</feature>
<keyword evidence="5" id="KW-1185">Reference proteome</keyword>
<dbReference type="Proteomes" id="UP001597090">
    <property type="component" value="Unassembled WGS sequence"/>
</dbReference>
<feature type="chain" id="PRO_5047069067" evidence="2">
    <location>
        <begin position="21"/>
        <end position="196"/>
    </location>
</feature>
<accession>A0ABW2YMD7</accession>
<evidence type="ECO:0000313" key="4">
    <source>
        <dbReference type="EMBL" id="MFD0739569.1"/>
    </source>
</evidence>
<feature type="signal peptide" evidence="2">
    <location>
        <begin position="1"/>
        <end position="20"/>
    </location>
</feature>
<dbReference type="InterPro" id="IPR023614">
    <property type="entry name" value="Porin_dom_sf"/>
</dbReference>
<evidence type="ECO:0000313" key="5">
    <source>
        <dbReference type="Proteomes" id="UP001597090"/>
    </source>
</evidence>
<dbReference type="Gene3D" id="2.40.160.10">
    <property type="entry name" value="Porin"/>
    <property type="match status" value="1"/>
</dbReference>
<sequence>MKKHLTLALLLAAAPFAASAGELNYTYIEGGYANVEIDTGAALAGEIDFDGFQIRGSAAISESLYLLGGYGNVSNDDYSMDVDFSELQFGLGYRHGLSDRADLVTEVSYLRQEVEFDGFGSDDAAGGRVSVGVRGLLADNFEGYVKGSYTDGGDFDGDFSGTVGAQFKFNPTWGVVGEIEAGDDVSKYLVGVRASF</sequence>
<evidence type="ECO:0000256" key="1">
    <source>
        <dbReference type="ARBA" id="ARBA00022729"/>
    </source>
</evidence>